<dbReference type="EMBL" id="BONI01000016">
    <property type="protein sequence ID" value="GIG05703.1"/>
    <property type="molecule type" value="Genomic_DNA"/>
</dbReference>
<dbReference type="AlphaFoldDB" id="A0A8J3P6G9"/>
<protein>
    <submittedName>
        <fullName evidence="1">Uncharacterized protein</fullName>
    </submittedName>
</protein>
<evidence type="ECO:0000313" key="1">
    <source>
        <dbReference type="EMBL" id="GIG05703.1"/>
    </source>
</evidence>
<proteinExistence type="predicted"/>
<evidence type="ECO:0000313" key="2">
    <source>
        <dbReference type="Proteomes" id="UP000630887"/>
    </source>
</evidence>
<organism evidence="1 2">
    <name type="scientific">Catellatospora coxensis</name>
    <dbReference type="NCBI Taxonomy" id="310354"/>
    <lineage>
        <taxon>Bacteria</taxon>
        <taxon>Bacillati</taxon>
        <taxon>Actinomycetota</taxon>
        <taxon>Actinomycetes</taxon>
        <taxon>Micromonosporales</taxon>
        <taxon>Micromonosporaceae</taxon>
        <taxon>Catellatospora</taxon>
    </lineage>
</organism>
<dbReference type="Proteomes" id="UP000630887">
    <property type="component" value="Unassembled WGS sequence"/>
</dbReference>
<gene>
    <name evidence="1" type="ORF">Cco03nite_24030</name>
</gene>
<reference evidence="1 2" key="1">
    <citation type="submission" date="2021-01" db="EMBL/GenBank/DDBJ databases">
        <title>Whole genome shotgun sequence of Catellatospora coxensis NBRC 107359.</title>
        <authorList>
            <person name="Komaki H."/>
            <person name="Tamura T."/>
        </authorList>
    </citation>
    <scope>NUCLEOTIDE SEQUENCE [LARGE SCALE GENOMIC DNA]</scope>
    <source>
        <strain evidence="1 2">NBRC 107359</strain>
    </source>
</reference>
<accession>A0A8J3P6G9</accession>
<sequence>MSESEQQHVQLLALFNVVPHWVWRVSGEEPSESEPKSGSSLADDDQLTGKYPVSGGAWHHITVAVDHFNTLRAATVGRGDHENLTLLPFLSGQYTLLRAVIENACTALWLLESPSQSDRVLRRLELAANDIRNDELYRALINRPGRKTKEQLLEEVRTIANAAVPAHRSKFEKLGYKEIVSVGGAASTIGGDRAVFLWRSCSGLAHGDGGALLHASDHEFGMGDDGTPTLRLRTNVKRLMDTIGEGKILVQDAMAKYDLYRDARRD</sequence>
<comment type="caution">
    <text evidence="1">The sequence shown here is derived from an EMBL/GenBank/DDBJ whole genome shotgun (WGS) entry which is preliminary data.</text>
</comment>
<keyword evidence="2" id="KW-1185">Reference proteome</keyword>
<name>A0A8J3P6G9_9ACTN</name>
<dbReference type="RefSeq" id="WP_203692122.1">
    <property type="nucleotide sequence ID" value="NZ_BAAALC010000025.1"/>
</dbReference>